<evidence type="ECO:0000259" key="11">
    <source>
        <dbReference type="PROSITE" id="PS50262"/>
    </source>
</evidence>
<evidence type="ECO:0000256" key="5">
    <source>
        <dbReference type="ARBA" id="ARBA00023040"/>
    </source>
</evidence>
<dbReference type="SUPFAM" id="SSF81321">
    <property type="entry name" value="Family A G protein-coupled receptor-like"/>
    <property type="match status" value="1"/>
</dbReference>
<feature type="transmembrane region" description="Helical" evidence="10">
    <location>
        <begin position="182"/>
        <end position="203"/>
    </location>
</feature>
<accession>A0AAU9WLP9</accession>
<feature type="non-terminal residue" evidence="12">
    <location>
        <position position="1"/>
    </location>
</feature>
<feature type="transmembrane region" description="Helical" evidence="10">
    <location>
        <begin position="103"/>
        <end position="125"/>
    </location>
</feature>
<organism evidence="12 13">
    <name type="scientific">Pocillopora meandrina</name>
    <dbReference type="NCBI Taxonomy" id="46732"/>
    <lineage>
        <taxon>Eukaryota</taxon>
        <taxon>Metazoa</taxon>
        <taxon>Cnidaria</taxon>
        <taxon>Anthozoa</taxon>
        <taxon>Hexacorallia</taxon>
        <taxon>Scleractinia</taxon>
        <taxon>Astrocoeniina</taxon>
        <taxon>Pocilloporidae</taxon>
        <taxon>Pocillopora</taxon>
    </lineage>
</organism>
<evidence type="ECO:0000256" key="9">
    <source>
        <dbReference type="ARBA" id="ARBA00023224"/>
    </source>
</evidence>
<sequence>VAPNTSNITHYLKSEDSMFLPASHCIPWFGALGTVCLAIVILNIIAIIIFVKQRRLQRKSTYLIIHLAIIDLLVGAVTGPLWIEFFMSWYCDLWEYDRPDNIWLHVLKRATVYNIDKVSLLNLAFISLERTHATFCPFKHRSVKKWVYGVIITVTWLVPLVMISMVSGLFSSSHVSSKIYSVLFSYLSILLLVVFVCYVSIYIKVRRGRFAQLHGAAGLRERKLTSTMFLVTFGSFLTFLPSIVCHGVVAFDSKLLFGLPTDSFFHIQMVMVTFFVLNSLINPIIYAIRMPELRAGILEIIFCRNLSRPNPVNVPLQDR</sequence>
<keyword evidence="9" id="KW-0807">Transducer</keyword>
<dbReference type="Proteomes" id="UP001159428">
    <property type="component" value="Unassembled WGS sequence"/>
</dbReference>
<keyword evidence="6 10" id="KW-0472">Membrane</keyword>
<reference evidence="12 13" key="1">
    <citation type="submission" date="2022-05" db="EMBL/GenBank/DDBJ databases">
        <authorList>
            <consortium name="Genoscope - CEA"/>
            <person name="William W."/>
        </authorList>
    </citation>
    <scope>NUCLEOTIDE SEQUENCE [LARGE SCALE GENOMIC DNA]</scope>
</reference>
<dbReference type="Gene3D" id="1.20.1070.10">
    <property type="entry name" value="Rhodopsin 7-helix transmembrane proteins"/>
    <property type="match status" value="1"/>
</dbReference>
<feature type="transmembrane region" description="Helical" evidence="10">
    <location>
        <begin position="26"/>
        <end position="51"/>
    </location>
</feature>
<keyword evidence="8" id="KW-0325">Glycoprotein</keyword>
<dbReference type="Pfam" id="PF00001">
    <property type="entry name" value="7tm_1"/>
    <property type="match status" value="1"/>
</dbReference>
<dbReference type="InterPro" id="IPR017452">
    <property type="entry name" value="GPCR_Rhodpsn_7TM"/>
</dbReference>
<dbReference type="AlphaFoldDB" id="A0AAU9WLP9"/>
<dbReference type="PANTHER" id="PTHR24246">
    <property type="entry name" value="OLFACTORY RECEPTOR AND ADENOSINE RECEPTOR"/>
    <property type="match status" value="1"/>
</dbReference>
<comment type="caution">
    <text evidence="12">The sequence shown here is derived from an EMBL/GenBank/DDBJ whole genome shotgun (WGS) entry which is preliminary data.</text>
</comment>
<evidence type="ECO:0000313" key="12">
    <source>
        <dbReference type="EMBL" id="CAH3118119.1"/>
    </source>
</evidence>
<dbReference type="PANTHER" id="PTHR24246:SF27">
    <property type="entry name" value="ADENOSINE RECEPTOR, ISOFORM A"/>
    <property type="match status" value="1"/>
</dbReference>
<evidence type="ECO:0000313" key="13">
    <source>
        <dbReference type="Proteomes" id="UP001159428"/>
    </source>
</evidence>
<keyword evidence="3 10" id="KW-0812">Transmembrane</keyword>
<feature type="transmembrane region" description="Helical" evidence="10">
    <location>
        <begin position="63"/>
        <end position="83"/>
    </location>
</feature>
<protein>
    <recommendedName>
        <fullName evidence="11">G-protein coupled receptors family 1 profile domain-containing protein</fullName>
    </recommendedName>
</protein>
<name>A0AAU9WLP9_9CNID</name>
<dbReference type="SMART" id="SM01381">
    <property type="entry name" value="7TM_GPCR_Srsx"/>
    <property type="match status" value="1"/>
</dbReference>
<dbReference type="GO" id="GO:0004930">
    <property type="term" value="F:G protein-coupled receptor activity"/>
    <property type="evidence" value="ECO:0007669"/>
    <property type="project" value="UniProtKB-KW"/>
</dbReference>
<comment type="subcellular location">
    <subcellularLocation>
        <location evidence="1">Cell membrane</location>
        <topology evidence="1">Multi-pass membrane protein</topology>
    </subcellularLocation>
</comment>
<feature type="domain" description="G-protein coupled receptors family 1 profile" evidence="11">
    <location>
        <begin position="42"/>
        <end position="286"/>
    </location>
</feature>
<dbReference type="PRINTS" id="PR00237">
    <property type="entry name" value="GPCRRHODOPSN"/>
</dbReference>
<dbReference type="PROSITE" id="PS50262">
    <property type="entry name" value="G_PROTEIN_RECEP_F1_2"/>
    <property type="match status" value="1"/>
</dbReference>
<feature type="transmembrane region" description="Helical" evidence="10">
    <location>
        <begin position="264"/>
        <end position="288"/>
    </location>
</feature>
<keyword evidence="4 10" id="KW-1133">Transmembrane helix</keyword>
<feature type="transmembrane region" description="Helical" evidence="10">
    <location>
        <begin position="224"/>
        <end position="244"/>
    </location>
</feature>
<evidence type="ECO:0000256" key="7">
    <source>
        <dbReference type="ARBA" id="ARBA00023170"/>
    </source>
</evidence>
<evidence type="ECO:0000256" key="8">
    <source>
        <dbReference type="ARBA" id="ARBA00023180"/>
    </source>
</evidence>
<proteinExistence type="predicted"/>
<keyword evidence="13" id="KW-1185">Reference proteome</keyword>
<keyword evidence="2" id="KW-1003">Cell membrane</keyword>
<evidence type="ECO:0000256" key="3">
    <source>
        <dbReference type="ARBA" id="ARBA00022692"/>
    </source>
</evidence>
<evidence type="ECO:0000256" key="2">
    <source>
        <dbReference type="ARBA" id="ARBA00022475"/>
    </source>
</evidence>
<gene>
    <name evidence="12" type="ORF">PMEA_00007791</name>
</gene>
<keyword evidence="7" id="KW-0675">Receptor</keyword>
<dbReference type="InterPro" id="IPR000276">
    <property type="entry name" value="GPCR_Rhodpsn"/>
</dbReference>
<dbReference type="GO" id="GO:0005886">
    <property type="term" value="C:plasma membrane"/>
    <property type="evidence" value="ECO:0007669"/>
    <property type="project" value="UniProtKB-SubCell"/>
</dbReference>
<evidence type="ECO:0000256" key="10">
    <source>
        <dbReference type="SAM" id="Phobius"/>
    </source>
</evidence>
<dbReference type="EMBL" id="CALNXJ010000016">
    <property type="protein sequence ID" value="CAH3118119.1"/>
    <property type="molecule type" value="Genomic_DNA"/>
</dbReference>
<evidence type="ECO:0000256" key="1">
    <source>
        <dbReference type="ARBA" id="ARBA00004651"/>
    </source>
</evidence>
<evidence type="ECO:0000256" key="6">
    <source>
        <dbReference type="ARBA" id="ARBA00023136"/>
    </source>
</evidence>
<feature type="transmembrane region" description="Helical" evidence="10">
    <location>
        <begin position="146"/>
        <end position="170"/>
    </location>
</feature>
<evidence type="ECO:0000256" key="4">
    <source>
        <dbReference type="ARBA" id="ARBA00022989"/>
    </source>
</evidence>
<keyword evidence="5" id="KW-0297">G-protein coupled receptor</keyword>
<dbReference type="CDD" id="cd00637">
    <property type="entry name" value="7tm_classA_rhodopsin-like"/>
    <property type="match status" value="1"/>
</dbReference>